<evidence type="ECO:0000256" key="1">
    <source>
        <dbReference type="SAM" id="MobiDB-lite"/>
    </source>
</evidence>
<organism evidence="2 3">
    <name type="scientific">Afipia carboxidovorans (strain ATCC 49405 / DSM 1227 / KCTC 32145 / OM5)</name>
    <name type="common">Oligotropha carboxidovorans</name>
    <dbReference type="NCBI Taxonomy" id="504832"/>
    <lineage>
        <taxon>Bacteria</taxon>
        <taxon>Pseudomonadati</taxon>
        <taxon>Pseudomonadota</taxon>
        <taxon>Alphaproteobacteria</taxon>
        <taxon>Hyphomicrobiales</taxon>
        <taxon>Nitrobacteraceae</taxon>
        <taxon>Afipia</taxon>
    </lineage>
</organism>
<sequence length="118" mass="12992">MVTSDAASRGPAQPRASEATMDASSALSKADFASRAGFFRARLDRYLPTLQSDHARRVFLIRQREVFRQQYGEFVAKRGATAKRDPIFGWPTAADFVETIADLDRRISDLPGDGKAAA</sequence>
<gene>
    <name evidence="2" type="ordered locus">OCA5_c24470</name>
</gene>
<dbReference type="AlphaFoldDB" id="F8C0R7"/>
<name>F8C0R7_AFIC5</name>
<dbReference type="KEGG" id="ocg:OCA5_c24470"/>
<feature type="region of interest" description="Disordered" evidence="1">
    <location>
        <begin position="1"/>
        <end position="23"/>
    </location>
</feature>
<dbReference type="EMBL" id="CP002826">
    <property type="protein sequence ID" value="AEI07143.1"/>
    <property type="molecule type" value="Genomic_DNA"/>
</dbReference>
<accession>F8C0R7</accession>
<dbReference type="HOGENOM" id="CLU_2070704_0_0_5"/>
<dbReference type="STRING" id="504832.OCA5_c24470"/>
<evidence type="ECO:0000313" key="2">
    <source>
        <dbReference type="EMBL" id="AEI07143.1"/>
    </source>
</evidence>
<proteinExistence type="predicted"/>
<dbReference type="Proteomes" id="UP000007730">
    <property type="component" value="Chromosome"/>
</dbReference>
<keyword evidence="3" id="KW-1185">Reference proteome</keyword>
<protein>
    <submittedName>
        <fullName evidence="2">Uncharacterized protein</fullName>
    </submittedName>
</protein>
<reference evidence="2 3" key="1">
    <citation type="journal article" date="2011" name="J. Bacteriol.">
        <title>Complete genome sequences of the chemolithoautotrophic Oligotropha carboxidovorans strains OM4 and OM5.</title>
        <authorList>
            <person name="Volland S."/>
            <person name="Rachinger M."/>
            <person name="Strittmatter A."/>
            <person name="Daniel R."/>
            <person name="Gottschalk G."/>
            <person name="Meyer O."/>
        </authorList>
    </citation>
    <scope>NUCLEOTIDE SEQUENCE [LARGE SCALE GENOMIC DNA]</scope>
    <source>
        <strain evidence="3">ATCC 49405 / DSM 1227 / KCTC 32145 / OM5</strain>
    </source>
</reference>
<evidence type="ECO:0000313" key="3">
    <source>
        <dbReference type="Proteomes" id="UP000007730"/>
    </source>
</evidence>